<keyword evidence="2" id="KW-1185">Reference proteome</keyword>
<dbReference type="OrthoDB" id="7849477at2"/>
<proteinExistence type="predicted"/>
<evidence type="ECO:0000313" key="2">
    <source>
        <dbReference type="Proteomes" id="UP000291758"/>
    </source>
</evidence>
<evidence type="ECO:0008006" key="3">
    <source>
        <dbReference type="Google" id="ProtNLM"/>
    </source>
</evidence>
<evidence type="ECO:0000313" key="1">
    <source>
        <dbReference type="EMBL" id="QAY62583.1"/>
    </source>
</evidence>
<dbReference type="EMBL" id="CP035495">
    <property type="protein sequence ID" value="QAY62583.1"/>
    <property type="molecule type" value="Genomic_DNA"/>
</dbReference>
<protein>
    <recommendedName>
        <fullName evidence="3">IacB</fullName>
    </recommendedName>
</protein>
<dbReference type="AlphaFoldDB" id="A0A4P6ELK4"/>
<dbReference type="RefSeq" id="WP_129202851.1">
    <property type="nucleotide sequence ID" value="NZ_CP035495.1"/>
</dbReference>
<name>A0A4P6ELK4_9MICO</name>
<organism evidence="1 2">
    <name type="scientific">Xylanimonas allomyrinae</name>
    <dbReference type="NCBI Taxonomy" id="2509459"/>
    <lineage>
        <taxon>Bacteria</taxon>
        <taxon>Bacillati</taxon>
        <taxon>Actinomycetota</taxon>
        <taxon>Actinomycetes</taxon>
        <taxon>Micrococcales</taxon>
        <taxon>Promicromonosporaceae</taxon>
        <taxon>Xylanimonas</taxon>
    </lineage>
</organism>
<gene>
    <name evidence="1" type="ORF">ET495_04200</name>
</gene>
<dbReference type="Proteomes" id="UP000291758">
    <property type="component" value="Chromosome"/>
</dbReference>
<sequence length="120" mass="13426">MSSTAQPMRALVAIGVTERFFAAPESERKAVFLATKTAFAGLAGRFGVRVLGTFDDDTLQIGPSTTFPWTCYLLLEVPGYDEVRAITNVFRETPVGDHQLWRYYKVEARLGRPLFFGEDT</sequence>
<dbReference type="KEGG" id="xyl:ET495_04200"/>
<accession>A0A4P6ELK4</accession>
<reference evidence="1 2" key="1">
    <citation type="submission" date="2019-01" db="EMBL/GenBank/DDBJ databases">
        <title>Genome sequencing of strain 2JSPR-7.</title>
        <authorList>
            <person name="Heo J."/>
            <person name="Kim S.-J."/>
            <person name="Kim J.-S."/>
            <person name="Hong S.-B."/>
            <person name="Kwon S.-W."/>
        </authorList>
    </citation>
    <scope>NUCLEOTIDE SEQUENCE [LARGE SCALE GENOMIC DNA]</scope>
    <source>
        <strain evidence="1 2">2JSPR-7</strain>
    </source>
</reference>